<gene>
    <name evidence="2" type="ORF">E4T97_05570</name>
</gene>
<keyword evidence="1" id="KW-0472">Membrane</keyword>
<keyword evidence="1" id="KW-0812">Transmembrane</keyword>
<evidence type="ECO:0000256" key="1">
    <source>
        <dbReference type="SAM" id="Phobius"/>
    </source>
</evidence>
<name>A0A8H0D3A6_9BACE</name>
<evidence type="ECO:0000313" key="2">
    <source>
        <dbReference type="EMBL" id="TFU51165.1"/>
    </source>
</evidence>
<organism evidence="2 3">
    <name type="scientific">Bacteroides acidifaciens</name>
    <dbReference type="NCBI Taxonomy" id="85831"/>
    <lineage>
        <taxon>Bacteria</taxon>
        <taxon>Pseudomonadati</taxon>
        <taxon>Bacteroidota</taxon>
        <taxon>Bacteroidia</taxon>
        <taxon>Bacteroidales</taxon>
        <taxon>Bacteroidaceae</taxon>
        <taxon>Bacteroides</taxon>
    </lineage>
</organism>
<reference evidence="2 3" key="1">
    <citation type="submission" date="2019-03" db="EMBL/GenBank/DDBJ databases">
        <title>Diversity of the mouse oral microbiome.</title>
        <authorList>
            <person name="Joseph S."/>
            <person name="Aduse-Opoku J."/>
            <person name="Curtis M."/>
            <person name="Wade W."/>
            <person name="Hashim A."/>
        </authorList>
    </citation>
    <scope>NUCLEOTIDE SEQUENCE [LARGE SCALE GENOMIC DNA]</scope>
    <source>
        <strain evidence="2 3">P2318</strain>
    </source>
</reference>
<dbReference type="Proteomes" id="UP000298073">
    <property type="component" value="Unassembled WGS sequence"/>
</dbReference>
<accession>A0A8H0D3A6</accession>
<dbReference type="RefSeq" id="WP_135036402.1">
    <property type="nucleotide sequence ID" value="NZ_JADGKQ010000008.1"/>
</dbReference>
<protein>
    <submittedName>
        <fullName evidence="2">Uncharacterized protein</fullName>
    </submittedName>
</protein>
<dbReference type="EMBL" id="SPPV01000008">
    <property type="protein sequence ID" value="TFU51165.1"/>
    <property type="molecule type" value="Genomic_DNA"/>
</dbReference>
<comment type="caution">
    <text evidence="2">The sequence shown here is derived from an EMBL/GenBank/DDBJ whole genome shotgun (WGS) entry which is preliminary data.</text>
</comment>
<sequence>MKLKYDLYISYLKIALSAIGIYAIPVAVFTLTSCGGGSGKSYDEAKDTPAGTYREYLSELRTQDRLSFEGLTARLGQWQTVRDSVSAHIRRDTLWRSHTDMRKECLLLHDSIRMEFSRLALSRPRTYKEVLALKEHFSPYAEDGELHRSAQEIQPFFASLDSRMAYRGGKEQLLSAYRTLLSETQRKGIHGHSDLTRFIGKEDALFRAFLARLNDYDDMDLSDITRDTEKCCAEVFRAAERQEITYKEAMLYMAMRTNRRVIQNVQACLDGIHRGEVTTPRQAHAFIWMILQPYASLDGFCLALLSPREKEVLDRMATETPGAFSTLRKILSSENDRLEELPGMLIEIHIATL</sequence>
<evidence type="ECO:0000313" key="3">
    <source>
        <dbReference type="Proteomes" id="UP000298073"/>
    </source>
</evidence>
<keyword evidence="1" id="KW-1133">Transmembrane helix</keyword>
<dbReference type="PROSITE" id="PS51257">
    <property type="entry name" value="PROKAR_LIPOPROTEIN"/>
    <property type="match status" value="1"/>
</dbReference>
<feature type="transmembrane region" description="Helical" evidence="1">
    <location>
        <begin position="12"/>
        <end position="31"/>
    </location>
</feature>
<dbReference type="AlphaFoldDB" id="A0A8H0D3A6"/>
<proteinExistence type="predicted"/>